<reference evidence="3" key="1">
    <citation type="journal article" date="2019" name="Int. J. Syst. Evol. Microbiol.">
        <title>The Global Catalogue of Microorganisms (GCM) 10K type strain sequencing project: providing services to taxonomists for standard genome sequencing and annotation.</title>
        <authorList>
            <consortium name="The Broad Institute Genomics Platform"/>
            <consortium name="The Broad Institute Genome Sequencing Center for Infectious Disease"/>
            <person name="Wu L."/>
            <person name="Ma J."/>
        </authorList>
    </citation>
    <scope>NUCLEOTIDE SEQUENCE [LARGE SCALE GENOMIC DNA]</scope>
    <source>
        <strain evidence="3">KLKA75</strain>
    </source>
</reference>
<organism evidence="2 3">
    <name type="scientific">Actinomadura gamaensis</name>
    <dbReference type="NCBI Taxonomy" id="1763541"/>
    <lineage>
        <taxon>Bacteria</taxon>
        <taxon>Bacillati</taxon>
        <taxon>Actinomycetota</taxon>
        <taxon>Actinomycetes</taxon>
        <taxon>Streptosporangiales</taxon>
        <taxon>Thermomonosporaceae</taxon>
        <taxon>Actinomadura</taxon>
    </lineage>
</organism>
<keyword evidence="3" id="KW-1185">Reference proteome</keyword>
<dbReference type="PANTHER" id="PTHR48098:SF1">
    <property type="entry name" value="DIACYLGLYCEROL ACYLTRANSFERASE_MYCOLYLTRANSFERASE AG85A"/>
    <property type="match status" value="1"/>
</dbReference>
<evidence type="ECO:0000256" key="1">
    <source>
        <dbReference type="SAM" id="Phobius"/>
    </source>
</evidence>
<comment type="caution">
    <text evidence="2">The sequence shown here is derived from an EMBL/GenBank/DDBJ whole genome shotgun (WGS) entry which is preliminary data.</text>
</comment>
<evidence type="ECO:0000313" key="3">
    <source>
        <dbReference type="Proteomes" id="UP001595872"/>
    </source>
</evidence>
<keyword evidence="2" id="KW-0378">Hydrolase</keyword>
<accession>A0ABV9U3I0</accession>
<dbReference type="Gene3D" id="3.40.50.1820">
    <property type="entry name" value="alpha/beta hydrolase"/>
    <property type="match status" value="1"/>
</dbReference>
<dbReference type="RefSeq" id="WP_378256960.1">
    <property type="nucleotide sequence ID" value="NZ_JBHSIT010000005.1"/>
</dbReference>
<keyword evidence="1" id="KW-1133">Transmembrane helix</keyword>
<keyword evidence="1" id="KW-0472">Membrane</keyword>
<dbReference type="Pfam" id="PF00756">
    <property type="entry name" value="Esterase"/>
    <property type="match status" value="1"/>
</dbReference>
<sequence length="317" mass="33838">MARHRKSRDRRGLPRAAHGGLAVLVALLLTATIMIGIVRVRHGLATGGHSAAEPAEPPPALPAHVGAYTSKVRLPGEKSSHDLVVYRPNVPDSSRLPVVYFLHGVPGDPKSLVDDGLLDEVKKYLAKGGQPFVLAVPDGNGDHHDDTEWADAADGSDMVESRLLKAVIPAVEGDRPRDAAHRAIAGFSMGGFGALNLGLRHPDLFGQVVSLAGYYGVDDPDHMFAGREDLEAANSPDRHLDAARQVRIFMAVGQDDGNPVVEGSSQQFKKILDAAHVPATLQVLPGEHDWDFVTRALPAGFDFLRQGWAQNGAASGR</sequence>
<evidence type="ECO:0000313" key="2">
    <source>
        <dbReference type="EMBL" id="MFC4909442.1"/>
    </source>
</evidence>
<dbReference type="InterPro" id="IPR050583">
    <property type="entry name" value="Mycobacterial_A85_antigen"/>
</dbReference>
<dbReference type="GO" id="GO:0016787">
    <property type="term" value="F:hydrolase activity"/>
    <property type="evidence" value="ECO:0007669"/>
    <property type="project" value="UniProtKB-KW"/>
</dbReference>
<protein>
    <submittedName>
        <fullName evidence="2">Alpha/beta hydrolase</fullName>
    </submittedName>
</protein>
<gene>
    <name evidence="2" type="ORF">ACFPCY_19125</name>
</gene>
<feature type="transmembrane region" description="Helical" evidence="1">
    <location>
        <begin position="21"/>
        <end position="40"/>
    </location>
</feature>
<dbReference type="SUPFAM" id="SSF53474">
    <property type="entry name" value="alpha/beta-Hydrolases"/>
    <property type="match status" value="1"/>
</dbReference>
<dbReference type="InterPro" id="IPR000801">
    <property type="entry name" value="Esterase-like"/>
</dbReference>
<name>A0ABV9U3I0_9ACTN</name>
<dbReference type="PANTHER" id="PTHR48098">
    <property type="entry name" value="ENTEROCHELIN ESTERASE-RELATED"/>
    <property type="match status" value="1"/>
</dbReference>
<dbReference type="InterPro" id="IPR029058">
    <property type="entry name" value="AB_hydrolase_fold"/>
</dbReference>
<keyword evidence="1" id="KW-0812">Transmembrane</keyword>
<dbReference type="EMBL" id="JBHSIT010000005">
    <property type="protein sequence ID" value="MFC4909442.1"/>
    <property type="molecule type" value="Genomic_DNA"/>
</dbReference>
<dbReference type="Proteomes" id="UP001595872">
    <property type="component" value="Unassembled WGS sequence"/>
</dbReference>
<proteinExistence type="predicted"/>